<evidence type="ECO:0000259" key="2">
    <source>
        <dbReference type="SMART" id="SM00507"/>
    </source>
</evidence>
<feature type="compositionally biased region" description="Acidic residues" evidence="1">
    <location>
        <begin position="249"/>
        <end position="264"/>
    </location>
</feature>
<feature type="compositionally biased region" description="Low complexity" evidence="1">
    <location>
        <begin position="265"/>
        <end position="277"/>
    </location>
</feature>
<dbReference type="Pfam" id="PF02720">
    <property type="entry name" value="DUF222"/>
    <property type="match status" value="2"/>
</dbReference>
<keyword evidence="4" id="KW-1185">Reference proteome</keyword>
<evidence type="ECO:0000313" key="4">
    <source>
        <dbReference type="Proteomes" id="UP001300763"/>
    </source>
</evidence>
<dbReference type="CDD" id="cd00085">
    <property type="entry name" value="HNHc"/>
    <property type="match status" value="1"/>
</dbReference>
<feature type="domain" description="HNH nuclease" evidence="2">
    <location>
        <begin position="373"/>
        <end position="425"/>
    </location>
</feature>
<dbReference type="Proteomes" id="UP001300763">
    <property type="component" value="Unassembled WGS sequence"/>
</dbReference>
<dbReference type="SMART" id="SM00507">
    <property type="entry name" value="HNHc"/>
    <property type="match status" value="1"/>
</dbReference>
<feature type="region of interest" description="Disordered" evidence="1">
    <location>
        <begin position="230"/>
        <end position="305"/>
    </location>
</feature>
<accession>A0ABT5SR75</accession>
<comment type="caution">
    <text evidence="3">The sequence shown here is derived from an EMBL/GenBank/DDBJ whole genome shotgun (WGS) entry which is preliminary data.</text>
</comment>
<organism evidence="3 4">
    <name type="scientific">Actinomycetospora lemnae</name>
    <dbReference type="NCBI Taxonomy" id="3019891"/>
    <lineage>
        <taxon>Bacteria</taxon>
        <taxon>Bacillati</taxon>
        <taxon>Actinomycetota</taxon>
        <taxon>Actinomycetes</taxon>
        <taxon>Pseudonocardiales</taxon>
        <taxon>Pseudonocardiaceae</taxon>
        <taxon>Actinomycetospora</taxon>
    </lineage>
</organism>
<sequence>MSERVGAAGRVLLERARARMVALRAEQFRLLEDIAALEAAGVAEQTGDRGTSRLVGDLWHVDAHDAKRWCDEAADLTARVSLLGESLPPRLAATATVAAAGEIGPGHVAVIRRTMARLERVDSVSVEQWGQAEATLAEQATWLAPRQLAKAAEALLARLDPDGVAPDDGQDCRDELVWVRRRRDGSLAFKGRLHDPLDAEAFCEVIDGLSEPCGPDDRRELGRRRADGLKDLVQDARRPGGLTTHIDDTGIDTDIDGPDPDTGEPGEPGEAGPSGTAAEEDALIPVPRRPEPRPTPARPSAPVERAGRALLTITMDHRWLRAAIGHATLDSGQRVAAATVRRWACDAEVVPVVLGSRAEPLDIGRATRTVPDALRRALNLRDGGCAHPGCDRRPRRCHAHHIRHWGQGGDTCLANLVLLCRYHHRLIHHGHWQVTIVDGLPWFTPPPWIDPDRRPRPGGRPRVPL</sequence>
<dbReference type="RefSeq" id="WP_274199897.1">
    <property type="nucleotide sequence ID" value="NZ_JAQZAO010000003.1"/>
</dbReference>
<name>A0ABT5SR75_9PSEU</name>
<protein>
    <submittedName>
        <fullName evidence="3">DUF222 domain-containing protein</fullName>
    </submittedName>
</protein>
<dbReference type="EMBL" id="JAQZAO010000003">
    <property type="protein sequence ID" value="MDD7965355.1"/>
    <property type="molecule type" value="Genomic_DNA"/>
</dbReference>
<gene>
    <name evidence="3" type="ORF">PGB27_08330</name>
</gene>
<evidence type="ECO:0000313" key="3">
    <source>
        <dbReference type="EMBL" id="MDD7965355.1"/>
    </source>
</evidence>
<evidence type="ECO:0000256" key="1">
    <source>
        <dbReference type="SAM" id="MobiDB-lite"/>
    </source>
</evidence>
<reference evidence="3 4" key="1">
    <citation type="submission" date="2023-02" db="EMBL/GenBank/DDBJ databases">
        <title>Genome sequencing required for Actinomycetospora new species description.</title>
        <authorList>
            <person name="Saimee Y."/>
            <person name="Duangmal K."/>
        </authorList>
    </citation>
    <scope>NUCLEOTIDE SEQUENCE [LARGE SCALE GENOMIC DNA]</scope>
    <source>
        <strain evidence="3 4">DW7H6</strain>
    </source>
</reference>
<dbReference type="Gene3D" id="1.10.30.50">
    <property type="match status" value="1"/>
</dbReference>
<dbReference type="InterPro" id="IPR003615">
    <property type="entry name" value="HNH_nuc"/>
</dbReference>
<dbReference type="InterPro" id="IPR003870">
    <property type="entry name" value="DUF222"/>
</dbReference>
<proteinExistence type="predicted"/>